<dbReference type="Gene3D" id="3.30.565.10">
    <property type="entry name" value="Histidine kinase-like ATPase, C-terminal domain"/>
    <property type="match status" value="1"/>
</dbReference>
<dbReference type="InterPro" id="IPR036890">
    <property type="entry name" value="HATPase_C_sf"/>
</dbReference>
<dbReference type="Pfam" id="PF06580">
    <property type="entry name" value="His_kinase"/>
    <property type="match status" value="1"/>
</dbReference>
<dbReference type="RefSeq" id="WP_346755519.1">
    <property type="nucleotide sequence ID" value="NZ_JAUJEA010000019.1"/>
</dbReference>
<dbReference type="InterPro" id="IPR010559">
    <property type="entry name" value="Sig_transdc_His_kin_internal"/>
</dbReference>
<sequence>MKRNRSLIRRYGYWVFAVGAGIVLIYLEDEDIEPFFSIAAFLYWSLLLYWAARWLFGQIKSTIKQKKEKTRIELLHLQSQVNPHFFFNTLNNLYGLVEKDTKKAQQLILKLSDMMRYGIYEGQKDQVTIEEEVEYLNNYIALHNARYRKKNEIRFNQHIQKEGIKVMPLLFIILVENAFKHGVENLREGAYVHINLIAGEDEISFAVENNFDNGELPEEPGIGLKNLKRRLELAYPKSHSLTYTDTNDVYKAQLTLKSL</sequence>
<gene>
    <name evidence="3" type="ORF">QQ008_29205</name>
</gene>
<dbReference type="EMBL" id="JAUJEA010000019">
    <property type="protein sequence ID" value="MDN5205497.1"/>
    <property type="molecule type" value="Genomic_DNA"/>
</dbReference>
<dbReference type="InterPro" id="IPR050640">
    <property type="entry name" value="Bact_2-comp_sensor_kinase"/>
</dbReference>
<reference evidence="3" key="1">
    <citation type="submission" date="2023-06" db="EMBL/GenBank/DDBJ databases">
        <title>Genomic of Parafulvivirga corallium.</title>
        <authorList>
            <person name="Wang G."/>
        </authorList>
    </citation>
    <scope>NUCLEOTIDE SEQUENCE</scope>
    <source>
        <strain evidence="3">BMA10</strain>
    </source>
</reference>
<dbReference type="PANTHER" id="PTHR34220">
    <property type="entry name" value="SENSOR HISTIDINE KINASE YPDA"/>
    <property type="match status" value="1"/>
</dbReference>
<keyword evidence="4" id="KW-1185">Reference proteome</keyword>
<comment type="caution">
    <text evidence="3">The sequence shown here is derived from an EMBL/GenBank/DDBJ whole genome shotgun (WGS) entry which is preliminary data.</text>
</comment>
<proteinExistence type="predicted"/>
<organism evidence="3 4">
    <name type="scientific">Splendidivirga corallicola</name>
    <dbReference type="NCBI Taxonomy" id="3051826"/>
    <lineage>
        <taxon>Bacteria</taxon>
        <taxon>Pseudomonadati</taxon>
        <taxon>Bacteroidota</taxon>
        <taxon>Cytophagia</taxon>
        <taxon>Cytophagales</taxon>
        <taxon>Splendidivirgaceae</taxon>
        <taxon>Splendidivirga</taxon>
    </lineage>
</organism>
<keyword evidence="1" id="KW-0472">Membrane</keyword>
<feature type="domain" description="Signal transduction histidine kinase internal region" evidence="2">
    <location>
        <begin position="73"/>
        <end position="150"/>
    </location>
</feature>
<dbReference type="PANTHER" id="PTHR34220:SF7">
    <property type="entry name" value="SENSOR HISTIDINE KINASE YPDA"/>
    <property type="match status" value="1"/>
</dbReference>
<evidence type="ECO:0000313" key="4">
    <source>
        <dbReference type="Proteomes" id="UP001172082"/>
    </source>
</evidence>
<protein>
    <submittedName>
        <fullName evidence="3">Histidine kinase</fullName>
    </submittedName>
</protein>
<evidence type="ECO:0000256" key="1">
    <source>
        <dbReference type="SAM" id="Phobius"/>
    </source>
</evidence>
<keyword evidence="3" id="KW-0808">Transferase</keyword>
<dbReference type="Proteomes" id="UP001172082">
    <property type="component" value="Unassembled WGS sequence"/>
</dbReference>
<accession>A0ABT8KXK8</accession>
<dbReference type="GO" id="GO:0016301">
    <property type="term" value="F:kinase activity"/>
    <property type="evidence" value="ECO:0007669"/>
    <property type="project" value="UniProtKB-KW"/>
</dbReference>
<keyword evidence="1" id="KW-1133">Transmembrane helix</keyword>
<evidence type="ECO:0000259" key="2">
    <source>
        <dbReference type="Pfam" id="PF06580"/>
    </source>
</evidence>
<feature type="transmembrane region" description="Helical" evidence="1">
    <location>
        <begin position="34"/>
        <end position="56"/>
    </location>
</feature>
<feature type="transmembrane region" description="Helical" evidence="1">
    <location>
        <begin position="12"/>
        <end position="28"/>
    </location>
</feature>
<keyword evidence="3" id="KW-0418">Kinase</keyword>
<evidence type="ECO:0000313" key="3">
    <source>
        <dbReference type="EMBL" id="MDN5205497.1"/>
    </source>
</evidence>
<keyword evidence="1" id="KW-0812">Transmembrane</keyword>
<dbReference type="SUPFAM" id="SSF55874">
    <property type="entry name" value="ATPase domain of HSP90 chaperone/DNA topoisomerase II/histidine kinase"/>
    <property type="match status" value="1"/>
</dbReference>
<name>A0ABT8KXK8_9BACT</name>